<gene>
    <name evidence="2" type="ORF">Sya03_52980</name>
</gene>
<dbReference type="AlphaFoldDB" id="A0A8J3YC35"/>
<proteinExistence type="predicted"/>
<reference evidence="2" key="1">
    <citation type="submission" date="2021-01" db="EMBL/GenBank/DDBJ databases">
        <title>Whole genome shotgun sequence of Spirilliplanes yamanashiensis NBRC 15828.</title>
        <authorList>
            <person name="Komaki H."/>
            <person name="Tamura T."/>
        </authorList>
    </citation>
    <scope>NUCLEOTIDE SEQUENCE</scope>
    <source>
        <strain evidence="2">NBRC 15828</strain>
    </source>
</reference>
<protein>
    <recommendedName>
        <fullName evidence="1">Enhanced intracellular survival protein domain-containing protein</fullName>
    </recommendedName>
</protein>
<accession>A0A8J3YC35</accession>
<sequence length="54" mass="5397">MACPVVDLGSAYLGGVSLGALARAGRVRELTPGALGAAATAFGWHRLPAATEVF</sequence>
<dbReference type="Proteomes" id="UP000652013">
    <property type="component" value="Unassembled WGS sequence"/>
</dbReference>
<dbReference type="SUPFAM" id="SSF55718">
    <property type="entry name" value="SCP-like"/>
    <property type="match status" value="1"/>
</dbReference>
<organism evidence="2 3">
    <name type="scientific">Spirilliplanes yamanashiensis</name>
    <dbReference type="NCBI Taxonomy" id="42233"/>
    <lineage>
        <taxon>Bacteria</taxon>
        <taxon>Bacillati</taxon>
        <taxon>Actinomycetota</taxon>
        <taxon>Actinomycetes</taxon>
        <taxon>Micromonosporales</taxon>
        <taxon>Micromonosporaceae</taxon>
        <taxon>Spirilliplanes</taxon>
    </lineage>
</organism>
<name>A0A8J3YC35_9ACTN</name>
<keyword evidence="3" id="KW-1185">Reference proteome</keyword>
<evidence type="ECO:0000313" key="3">
    <source>
        <dbReference type="Proteomes" id="UP000652013"/>
    </source>
</evidence>
<feature type="domain" description="Enhanced intracellular survival protein" evidence="1">
    <location>
        <begin position="4"/>
        <end position="48"/>
    </location>
</feature>
<comment type="caution">
    <text evidence="2">The sequence shown here is derived from an EMBL/GenBank/DDBJ whole genome shotgun (WGS) entry which is preliminary data.</text>
</comment>
<dbReference type="EMBL" id="BOOY01000036">
    <property type="protein sequence ID" value="GIJ05946.1"/>
    <property type="molecule type" value="Genomic_DNA"/>
</dbReference>
<dbReference type="Pfam" id="PF13530">
    <property type="entry name" value="SCP2_2"/>
    <property type="match status" value="1"/>
</dbReference>
<dbReference type="InterPro" id="IPR036527">
    <property type="entry name" value="SCP2_sterol-bd_dom_sf"/>
</dbReference>
<dbReference type="Gene3D" id="3.30.1050.10">
    <property type="entry name" value="SCP2 sterol-binding domain"/>
    <property type="match status" value="1"/>
</dbReference>
<evidence type="ECO:0000259" key="1">
    <source>
        <dbReference type="Pfam" id="PF13530"/>
    </source>
</evidence>
<dbReference type="InterPro" id="IPR025559">
    <property type="entry name" value="Eis_dom"/>
</dbReference>
<evidence type="ECO:0000313" key="2">
    <source>
        <dbReference type="EMBL" id="GIJ05946.1"/>
    </source>
</evidence>